<accession>D2R8E8</accession>
<dbReference type="OrthoDB" id="286275at2"/>
<evidence type="ECO:0000256" key="1">
    <source>
        <dbReference type="ARBA" id="ARBA00005801"/>
    </source>
</evidence>
<dbReference type="GO" id="GO:0005886">
    <property type="term" value="C:plasma membrane"/>
    <property type="evidence" value="ECO:0007669"/>
    <property type="project" value="TreeGrafter"/>
</dbReference>
<gene>
    <name evidence="4" type="ordered locus">Psta_1082</name>
</gene>
<dbReference type="GO" id="GO:0006465">
    <property type="term" value="P:signal peptide processing"/>
    <property type="evidence" value="ECO:0007669"/>
    <property type="project" value="TreeGrafter"/>
</dbReference>
<dbReference type="Pfam" id="PF01478">
    <property type="entry name" value="Peptidase_A24"/>
    <property type="match status" value="1"/>
</dbReference>
<evidence type="ECO:0000313" key="5">
    <source>
        <dbReference type="Proteomes" id="UP000001887"/>
    </source>
</evidence>
<keyword evidence="5" id="KW-1185">Reference proteome</keyword>
<dbReference type="HOGENOM" id="CLU_057101_4_0_0"/>
<dbReference type="InterPro" id="IPR050882">
    <property type="entry name" value="Prepilin_peptidase/N-MTase"/>
</dbReference>
<dbReference type="STRING" id="530564.Psta_1082"/>
<evidence type="ECO:0000256" key="2">
    <source>
        <dbReference type="SAM" id="Phobius"/>
    </source>
</evidence>
<evidence type="ECO:0000259" key="3">
    <source>
        <dbReference type="Pfam" id="PF01478"/>
    </source>
</evidence>
<dbReference type="KEGG" id="psl:Psta_1082"/>
<organism evidence="4 5">
    <name type="scientific">Pirellula staleyi (strain ATCC 27377 / DSM 6068 / ICPB 4128)</name>
    <name type="common">Pirella staleyi</name>
    <dbReference type="NCBI Taxonomy" id="530564"/>
    <lineage>
        <taxon>Bacteria</taxon>
        <taxon>Pseudomonadati</taxon>
        <taxon>Planctomycetota</taxon>
        <taxon>Planctomycetia</taxon>
        <taxon>Pirellulales</taxon>
        <taxon>Pirellulaceae</taxon>
        <taxon>Pirellula</taxon>
    </lineage>
</organism>
<dbReference type="eggNOG" id="COG1989">
    <property type="taxonomic scope" value="Bacteria"/>
</dbReference>
<keyword evidence="2" id="KW-0472">Membrane</keyword>
<name>D2R8E8_PIRSD</name>
<feature type="transmembrane region" description="Helical" evidence="2">
    <location>
        <begin position="154"/>
        <end position="174"/>
    </location>
</feature>
<dbReference type="Gene3D" id="1.20.120.1220">
    <property type="match status" value="1"/>
</dbReference>
<sequence length="177" mass="18089">MSGAYDLAALAAAFTIAAAVLDYRTRKIPNWLTVPAAVLGLLYSSLAPAGVGPLLSVAGFAIGFSLLLLPWLLGGGGMGDVKLLAALGAWTGPLTILVIFAIAVGLACVMAIGVMTITAMSHGFSRARGQYLNSGSGGQNVAAEGETPRRVKRVLPFGVPVAIATVLVMTWLVVRPA</sequence>
<feature type="transmembrane region" description="Helical" evidence="2">
    <location>
        <begin position="28"/>
        <end position="47"/>
    </location>
</feature>
<dbReference type="PANTHER" id="PTHR30487:SF0">
    <property type="entry name" value="PREPILIN LEADER PEPTIDASE_N-METHYLTRANSFERASE-RELATED"/>
    <property type="match status" value="1"/>
</dbReference>
<dbReference type="Proteomes" id="UP000001887">
    <property type="component" value="Chromosome"/>
</dbReference>
<feature type="domain" description="Prepilin type IV endopeptidase peptidase" evidence="3">
    <location>
        <begin position="10"/>
        <end position="111"/>
    </location>
</feature>
<proteinExistence type="inferred from homology"/>
<dbReference type="EMBL" id="CP001848">
    <property type="protein sequence ID" value="ADB15765.1"/>
    <property type="molecule type" value="Genomic_DNA"/>
</dbReference>
<dbReference type="InterPro" id="IPR000045">
    <property type="entry name" value="Prepilin_IV_endopep_pep"/>
</dbReference>
<dbReference type="PANTHER" id="PTHR30487">
    <property type="entry name" value="TYPE 4 PREPILIN-LIKE PROTEINS LEADER PEPTIDE-PROCESSING ENZYME"/>
    <property type="match status" value="1"/>
</dbReference>
<dbReference type="GO" id="GO:0004190">
    <property type="term" value="F:aspartic-type endopeptidase activity"/>
    <property type="evidence" value="ECO:0007669"/>
    <property type="project" value="InterPro"/>
</dbReference>
<protein>
    <submittedName>
        <fullName evidence="4">Peptidase A24A prepilin type IV</fullName>
    </submittedName>
</protein>
<comment type="similarity">
    <text evidence="1">Belongs to the peptidase A24 family.</text>
</comment>
<reference evidence="4 5" key="1">
    <citation type="journal article" date="2009" name="Stand. Genomic Sci.">
        <title>Complete genome sequence of Pirellula staleyi type strain (ATCC 27377).</title>
        <authorList>
            <person name="Clum A."/>
            <person name="Tindall B.J."/>
            <person name="Sikorski J."/>
            <person name="Ivanova N."/>
            <person name="Mavrommatis K."/>
            <person name="Lucas S."/>
            <person name="Glavina del Rio T."/>
            <person name="Nolan M."/>
            <person name="Chen F."/>
            <person name="Tice H."/>
            <person name="Pitluck S."/>
            <person name="Cheng J.F."/>
            <person name="Chertkov O."/>
            <person name="Brettin T."/>
            <person name="Han C."/>
            <person name="Detter J.C."/>
            <person name="Kuske C."/>
            <person name="Bruce D."/>
            <person name="Goodwin L."/>
            <person name="Ovchinikova G."/>
            <person name="Pati A."/>
            <person name="Mikhailova N."/>
            <person name="Chen A."/>
            <person name="Palaniappan K."/>
            <person name="Land M."/>
            <person name="Hauser L."/>
            <person name="Chang Y.J."/>
            <person name="Jeffries C.D."/>
            <person name="Chain P."/>
            <person name="Rohde M."/>
            <person name="Goker M."/>
            <person name="Bristow J."/>
            <person name="Eisen J.A."/>
            <person name="Markowitz V."/>
            <person name="Hugenholtz P."/>
            <person name="Kyrpides N.C."/>
            <person name="Klenk H.P."/>
            <person name="Lapidus A."/>
        </authorList>
    </citation>
    <scope>NUCLEOTIDE SEQUENCE [LARGE SCALE GENOMIC DNA]</scope>
    <source>
        <strain evidence="5">ATCC 27377 / DSM 6068 / ICPB 4128</strain>
    </source>
</reference>
<keyword evidence="2" id="KW-1133">Transmembrane helix</keyword>
<feature type="transmembrane region" description="Helical" evidence="2">
    <location>
        <begin position="54"/>
        <end position="74"/>
    </location>
</feature>
<evidence type="ECO:0000313" key="4">
    <source>
        <dbReference type="EMBL" id="ADB15765.1"/>
    </source>
</evidence>
<feature type="transmembrane region" description="Helical" evidence="2">
    <location>
        <begin position="94"/>
        <end position="118"/>
    </location>
</feature>
<keyword evidence="2" id="KW-0812">Transmembrane</keyword>
<dbReference type="AlphaFoldDB" id="D2R8E8"/>